<dbReference type="Pfam" id="PF00005">
    <property type="entry name" value="ABC_tran"/>
    <property type="match status" value="2"/>
</dbReference>
<dbReference type="EMBL" id="JAVIKH010000006">
    <property type="protein sequence ID" value="MDX8336073.1"/>
    <property type="molecule type" value="Genomic_DNA"/>
</dbReference>
<accession>A0ABU4W988</accession>
<evidence type="ECO:0000313" key="6">
    <source>
        <dbReference type="Proteomes" id="UP001279681"/>
    </source>
</evidence>
<feature type="domain" description="ABC transporter" evidence="4">
    <location>
        <begin position="339"/>
        <end position="534"/>
    </location>
</feature>
<keyword evidence="6" id="KW-1185">Reference proteome</keyword>
<dbReference type="Gene3D" id="3.40.50.300">
    <property type="entry name" value="P-loop containing nucleotide triphosphate hydrolases"/>
    <property type="match status" value="2"/>
</dbReference>
<dbReference type="PANTHER" id="PTHR42855">
    <property type="entry name" value="ABC TRANSPORTER ATP-BINDING SUBUNIT"/>
    <property type="match status" value="1"/>
</dbReference>
<dbReference type="PROSITE" id="PS50893">
    <property type="entry name" value="ABC_TRANSPORTER_2"/>
    <property type="match status" value="2"/>
</dbReference>
<dbReference type="InterPro" id="IPR003593">
    <property type="entry name" value="AAA+_ATPase"/>
</dbReference>
<dbReference type="GO" id="GO:0005524">
    <property type="term" value="F:ATP binding"/>
    <property type="evidence" value="ECO:0007669"/>
    <property type="project" value="UniProtKB-KW"/>
</dbReference>
<dbReference type="InterPro" id="IPR027417">
    <property type="entry name" value="P-loop_NTPase"/>
</dbReference>
<comment type="caution">
    <text evidence="5">The sequence shown here is derived from an EMBL/GenBank/DDBJ whole genome shotgun (WGS) entry which is preliminary data.</text>
</comment>
<dbReference type="SMART" id="SM00382">
    <property type="entry name" value="AAA"/>
    <property type="match status" value="2"/>
</dbReference>
<evidence type="ECO:0000256" key="1">
    <source>
        <dbReference type="ARBA" id="ARBA00022741"/>
    </source>
</evidence>
<sequence>MNIIEFKNVSKSFFSQNLYKHVDLEINSGDKIALVGNNGTGKSTLIKLITGAENPDRGTVVREEEAVISCFDQFGRVDLDSKVQDLLNSPFEKVMNVQKELDAVSTEFTGDMDNDEKVMEKYSKLSDEFESLGGYSYLHIQSEFIDTFELNDKLDKKFRELSGGERQYIRLAITLFSNSDLIILDEPLSFFDKKKTAWLTSYINDSTKAFLVISHNIDFIRTFATRIFDIDNNKVGVYDCNHPAYLKEKKVRIAEDKKKNRETEETIEETQEAIEKKLKLLERCNNKHAHAVILRRMRKELERLQRERIKFSPEYKYDYIDAPEDVMITGKKEFEGPIVVLKDVMKEYPDKLLYKDANLVVDKDTKICIVGENGSGKSTLLKIIAGLDKPTSGEVFINEKATIAFIEQDTIFENENMYIKDYLKEKTGLSEEFIEAAIDNLYNNELEFRDKRIFMLSGGEKKRLEIFTNTLMETDLLIIDEPSTYMDDYSRTAIANMLLDYPGAVILVSHDKVLMRRISFVTYDIRDNRFRVKN</sequence>
<reference evidence="6" key="1">
    <citation type="submission" date="2023-07" db="EMBL/GenBank/DDBJ databases">
        <authorList>
            <person name="Colorado M.A."/>
            <person name="Villamil L.M."/>
            <person name="Melo J.F."/>
            <person name="Rodriguez J.A."/>
            <person name="Ruiz R.Y."/>
        </authorList>
    </citation>
    <scope>NUCLEOTIDE SEQUENCE [LARGE SCALE GENOMIC DNA]</scope>
    <source>
        <strain evidence="6">C33</strain>
    </source>
</reference>
<organism evidence="5 6">
    <name type="scientific">Candidatus Cetobacterium colombiensis</name>
    <dbReference type="NCBI Taxonomy" id="3073100"/>
    <lineage>
        <taxon>Bacteria</taxon>
        <taxon>Fusobacteriati</taxon>
        <taxon>Fusobacteriota</taxon>
        <taxon>Fusobacteriia</taxon>
        <taxon>Fusobacteriales</taxon>
        <taxon>Fusobacteriaceae</taxon>
        <taxon>Cetobacterium</taxon>
    </lineage>
</organism>
<dbReference type="InterPro" id="IPR051309">
    <property type="entry name" value="ABCF_ATPase"/>
</dbReference>
<dbReference type="RefSeq" id="WP_320313478.1">
    <property type="nucleotide sequence ID" value="NZ_JAVIKH010000006.1"/>
</dbReference>
<proteinExistence type="predicted"/>
<gene>
    <name evidence="5" type="ORF">RFV38_06135</name>
</gene>
<dbReference type="InterPro" id="IPR003439">
    <property type="entry name" value="ABC_transporter-like_ATP-bd"/>
</dbReference>
<name>A0ABU4W988_9FUSO</name>
<dbReference type="PANTHER" id="PTHR42855:SF2">
    <property type="entry name" value="DRUG RESISTANCE ABC TRANSPORTER,ATP-BINDING PROTEIN"/>
    <property type="match status" value="1"/>
</dbReference>
<keyword evidence="3" id="KW-0175">Coiled coil</keyword>
<keyword evidence="2 5" id="KW-0067">ATP-binding</keyword>
<evidence type="ECO:0000256" key="3">
    <source>
        <dbReference type="SAM" id="Coils"/>
    </source>
</evidence>
<keyword evidence="1" id="KW-0547">Nucleotide-binding</keyword>
<dbReference type="CDD" id="cd03221">
    <property type="entry name" value="ABCF_EF-3"/>
    <property type="match status" value="1"/>
</dbReference>
<feature type="domain" description="ABC transporter" evidence="4">
    <location>
        <begin position="4"/>
        <end position="257"/>
    </location>
</feature>
<evidence type="ECO:0000259" key="4">
    <source>
        <dbReference type="PROSITE" id="PS50893"/>
    </source>
</evidence>
<feature type="coiled-coil region" evidence="3">
    <location>
        <begin position="246"/>
        <end position="307"/>
    </location>
</feature>
<protein>
    <submittedName>
        <fullName evidence="5">ATP-binding cassette domain-containing protein</fullName>
    </submittedName>
</protein>
<dbReference type="Proteomes" id="UP001279681">
    <property type="component" value="Unassembled WGS sequence"/>
</dbReference>
<evidence type="ECO:0000256" key="2">
    <source>
        <dbReference type="ARBA" id="ARBA00022840"/>
    </source>
</evidence>
<dbReference type="SUPFAM" id="SSF52540">
    <property type="entry name" value="P-loop containing nucleoside triphosphate hydrolases"/>
    <property type="match status" value="2"/>
</dbReference>
<evidence type="ECO:0000313" key="5">
    <source>
        <dbReference type="EMBL" id="MDX8336073.1"/>
    </source>
</evidence>